<dbReference type="OrthoDB" id="9797097at2"/>
<feature type="region of interest" description="Disordered" evidence="15">
    <location>
        <begin position="1004"/>
        <end position="1024"/>
    </location>
</feature>
<dbReference type="PANTHER" id="PTHR45339">
    <property type="entry name" value="HYBRID SIGNAL TRANSDUCTION HISTIDINE KINASE J"/>
    <property type="match status" value="1"/>
</dbReference>
<dbReference type="Pfam" id="PF00072">
    <property type="entry name" value="Response_reg"/>
    <property type="match status" value="1"/>
</dbReference>
<feature type="modified residue" description="4-aspartylphosphate" evidence="13">
    <location>
        <position position="933"/>
    </location>
</feature>
<evidence type="ECO:0000256" key="8">
    <source>
        <dbReference type="ARBA" id="ARBA00022777"/>
    </source>
</evidence>
<evidence type="ECO:0000259" key="17">
    <source>
        <dbReference type="PROSITE" id="PS50109"/>
    </source>
</evidence>
<evidence type="ECO:0000256" key="15">
    <source>
        <dbReference type="SAM" id="MobiDB-lite"/>
    </source>
</evidence>
<evidence type="ECO:0000256" key="9">
    <source>
        <dbReference type="ARBA" id="ARBA00022840"/>
    </source>
</evidence>
<keyword evidence="11" id="KW-0472">Membrane</keyword>
<dbReference type="InterPro" id="IPR013655">
    <property type="entry name" value="PAS_fold_3"/>
</dbReference>
<evidence type="ECO:0000256" key="7">
    <source>
        <dbReference type="ARBA" id="ARBA00022741"/>
    </source>
</evidence>
<dbReference type="Gene3D" id="1.20.120.160">
    <property type="entry name" value="HPT domain"/>
    <property type="match status" value="1"/>
</dbReference>
<dbReference type="CDD" id="cd00130">
    <property type="entry name" value="PAS"/>
    <property type="match status" value="2"/>
</dbReference>
<dbReference type="SUPFAM" id="SSF47384">
    <property type="entry name" value="Homodimeric domain of signal transducing histidine kinase"/>
    <property type="match status" value="1"/>
</dbReference>
<dbReference type="SMART" id="SM00387">
    <property type="entry name" value="HATPase_c"/>
    <property type="match status" value="1"/>
</dbReference>
<dbReference type="RefSeq" id="WP_092056057.1">
    <property type="nucleotide sequence ID" value="NZ_FOJJ01000012.1"/>
</dbReference>
<evidence type="ECO:0000256" key="6">
    <source>
        <dbReference type="ARBA" id="ARBA00022692"/>
    </source>
</evidence>
<keyword evidence="5" id="KW-0808">Transferase</keyword>
<comment type="subcellular location">
    <subcellularLocation>
        <location evidence="2">Membrane</location>
    </subcellularLocation>
</comment>
<dbReference type="PROSITE" id="PS50109">
    <property type="entry name" value="HIS_KIN"/>
    <property type="match status" value="1"/>
</dbReference>
<keyword evidence="8" id="KW-0418">Kinase</keyword>
<feature type="signal peptide" evidence="16">
    <location>
        <begin position="1"/>
        <end position="24"/>
    </location>
</feature>
<dbReference type="Pfam" id="PF02518">
    <property type="entry name" value="HATPase_c"/>
    <property type="match status" value="1"/>
</dbReference>
<evidence type="ECO:0000256" key="5">
    <source>
        <dbReference type="ARBA" id="ARBA00022679"/>
    </source>
</evidence>
<dbReference type="InterPro" id="IPR000700">
    <property type="entry name" value="PAS-assoc_C"/>
</dbReference>
<evidence type="ECO:0000259" key="20">
    <source>
        <dbReference type="PROSITE" id="PS50113"/>
    </source>
</evidence>
<dbReference type="InterPro" id="IPR003594">
    <property type="entry name" value="HATPase_dom"/>
</dbReference>
<dbReference type="Gene3D" id="3.30.450.20">
    <property type="entry name" value="PAS domain"/>
    <property type="match status" value="2"/>
</dbReference>
<dbReference type="InterPro" id="IPR001610">
    <property type="entry name" value="PAC"/>
</dbReference>
<dbReference type="Gene3D" id="3.40.190.10">
    <property type="entry name" value="Periplasmic binding protein-like II"/>
    <property type="match status" value="2"/>
</dbReference>
<dbReference type="PROSITE" id="PS50113">
    <property type="entry name" value="PAC"/>
    <property type="match status" value="1"/>
</dbReference>
<evidence type="ECO:0000256" key="14">
    <source>
        <dbReference type="SAM" id="Coils"/>
    </source>
</evidence>
<dbReference type="SUPFAM" id="SSF52172">
    <property type="entry name" value="CheY-like"/>
    <property type="match status" value="1"/>
</dbReference>
<evidence type="ECO:0000256" key="12">
    <source>
        <dbReference type="PROSITE-ProRule" id="PRU00110"/>
    </source>
</evidence>
<name>A0A550JJ81_9BACT</name>
<dbReference type="CDD" id="cd16922">
    <property type="entry name" value="HATPase_EvgS-ArcB-TorS-like"/>
    <property type="match status" value="1"/>
</dbReference>
<dbReference type="SUPFAM" id="SSF55874">
    <property type="entry name" value="ATPase domain of HSP90 chaperone/DNA topoisomerase II/histidine kinase"/>
    <property type="match status" value="1"/>
</dbReference>
<dbReference type="SMART" id="SM00388">
    <property type="entry name" value="HisKA"/>
    <property type="match status" value="1"/>
</dbReference>
<dbReference type="EC" id="2.7.13.3" evidence="3"/>
<evidence type="ECO:0000256" key="2">
    <source>
        <dbReference type="ARBA" id="ARBA00004370"/>
    </source>
</evidence>
<evidence type="ECO:0000313" key="22">
    <source>
        <dbReference type="EMBL" id="TRO83271.1"/>
    </source>
</evidence>
<keyword evidence="6" id="KW-0812">Transmembrane</keyword>
<dbReference type="Pfam" id="PF08447">
    <property type="entry name" value="PAS_3"/>
    <property type="match status" value="1"/>
</dbReference>
<keyword evidence="10" id="KW-1133">Transmembrane helix</keyword>
<keyword evidence="7" id="KW-0547">Nucleotide-binding</keyword>
<dbReference type="Pfam" id="PF12974">
    <property type="entry name" value="Phosphonate-bd"/>
    <property type="match status" value="1"/>
</dbReference>
<dbReference type="SUPFAM" id="SSF47226">
    <property type="entry name" value="Histidine-containing phosphotransfer domain, HPT domain"/>
    <property type="match status" value="1"/>
</dbReference>
<feature type="modified residue" description="Phosphohistidine" evidence="12">
    <location>
        <position position="1077"/>
    </location>
</feature>
<feature type="domain" description="Response regulatory" evidence="18">
    <location>
        <begin position="884"/>
        <end position="1003"/>
    </location>
</feature>
<dbReference type="PROSITE" id="PS50112">
    <property type="entry name" value="PAS"/>
    <property type="match status" value="1"/>
</dbReference>
<reference evidence="22 23" key="1">
    <citation type="submission" date="2019-07" db="EMBL/GenBank/DDBJ databases">
        <title>Insights of Desulfuromonas acetexigens electromicrobiology.</title>
        <authorList>
            <person name="Katuri K."/>
            <person name="Sapireddy V."/>
            <person name="Shaw D.R."/>
            <person name="Saikaly P."/>
        </authorList>
    </citation>
    <scope>NUCLEOTIDE SEQUENCE [LARGE SCALE GENOMIC DNA]</scope>
    <source>
        <strain evidence="22 23">2873</strain>
    </source>
</reference>
<dbReference type="FunFam" id="3.30.565.10:FF:000010">
    <property type="entry name" value="Sensor histidine kinase RcsC"/>
    <property type="match status" value="1"/>
</dbReference>
<dbReference type="SMART" id="SM00448">
    <property type="entry name" value="REC"/>
    <property type="match status" value="1"/>
</dbReference>
<evidence type="ECO:0000256" key="3">
    <source>
        <dbReference type="ARBA" id="ARBA00012438"/>
    </source>
</evidence>
<dbReference type="CDD" id="cd00082">
    <property type="entry name" value="HisKA"/>
    <property type="match status" value="1"/>
</dbReference>
<gene>
    <name evidence="22" type="ORF">FL622_04090</name>
</gene>
<dbReference type="GO" id="GO:0005524">
    <property type="term" value="F:ATP binding"/>
    <property type="evidence" value="ECO:0007669"/>
    <property type="project" value="UniProtKB-KW"/>
</dbReference>
<dbReference type="CDD" id="cd00088">
    <property type="entry name" value="HPT"/>
    <property type="match status" value="1"/>
</dbReference>
<dbReference type="PROSITE" id="PS50110">
    <property type="entry name" value="RESPONSE_REGULATORY"/>
    <property type="match status" value="1"/>
</dbReference>
<feature type="domain" description="HPt" evidence="21">
    <location>
        <begin position="1038"/>
        <end position="1131"/>
    </location>
</feature>
<organism evidence="22 23">
    <name type="scientific">Trichloromonas acetexigens</name>
    <dbReference type="NCBI Taxonomy" id="38815"/>
    <lineage>
        <taxon>Bacteria</taxon>
        <taxon>Pseudomonadati</taxon>
        <taxon>Thermodesulfobacteriota</taxon>
        <taxon>Desulfuromonadia</taxon>
        <taxon>Desulfuromonadales</taxon>
        <taxon>Trichloromonadaceae</taxon>
        <taxon>Trichloromonas</taxon>
    </lineage>
</organism>
<dbReference type="SUPFAM" id="SSF55785">
    <property type="entry name" value="PYP-like sensor domain (PAS domain)"/>
    <property type="match status" value="2"/>
</dbReference>
<dbReference type="NCBIfam" id="TIGR00229">
    <property type="entry name" value="sensory_box"/>
    <property type="match status" value="1"/>
</dbReference>
<evidence type="ECO:0000256" key="13">
    <source>
        <dbReference type="PROSITE-ProRule" id="PRU00169"/>
    </source>
</evidence>
<dbReference type="InterPro" id="IPR005467">
    <property type="entry name" value="His_kinase_dom"/>
</dbReference>
<feature type="domain" description="PAC" evidence="20">
    <location>
        <begin position="561"/>
        <end position="611"/>
    </location>
</feature>
<dbReference type="Pfam" id="PF01627">
    <property type="entry name" value="Hpt"/>
    <property type="match status" value="1"/>
</dbReference>
<dbReference type="SUPFAM" id="SSF53850">
    <property type="entry name" value="Periplasmic binding protein-like II"/>
    <property type="match status" value="1"/>
</dbReference>
<evidence type="ECO:0000259" key="21">
    <source>
        <dbReference type="PROSITE" id="PS50894"/>
    </source>
</evidence>
<dbReference type="InterPro" id="IPR004358">
    <property type="entry name" value="Sig_transdc_His_kin-like_C"/>
</dbReference>
<feature type="coiled-coil region" evidence="14">
    <location>
        <begin position="602"/>
        <end position="629"/>
    </location>
</feature>
<keyword evidence="14" id="KW-0175">Coiled coil</keyword>
<evidence type="ECO:0000256" key="16">
    <source>
        <dbReference type="SAM" id="SignalP"/>
    </source>
</evidence>
<dbReference type="InterPro" id="IPR001789">
    <property type="entry name" value="Sig_transdc_resp-reg_receiver"/>
</dbReference>
<dbReference type="Gene3D" id="3.40.50.2300">
    <property type="match status" value="1"/>
</dbReference>
<keyword evidence="4 13" id="KW-0597">Phosphoprotein</keyword>
<feature type="domain" description="Histidine kinase" evidence="17">
    <location>
        <begin position="636"/>
        <end position="857"/>
    </location>
</feature>
<evidence type="ECO:0000256" key="1">
    <source>
        <dbReference type="ARBA" id="ARBA00000085"/>
    </source>
</evidence>
<dbReference type="Pfam" id="PF13426">
    <property type="entry name" value="PAS_9"/>
    <property type="match status" value="1"/>
</dbReference>
<proteinExistence type="predicted"/>
<evidence type="ECO:0000259" key="18">
    <source>
        <dbReference type="PROSITE" id="PS50110"/>
    </source>
</evidence>
<evidence type="ECO:0000256" key="10">
    <source>
        <dbReference type="ARBA" id="ARBA00022989"/>
    </source>
</evidence>
<dbReference type="SMART" id="SM00091">
    <property type="entry name" value="PAS"/>
    <property type="match status" value="2"/>
</dbReference>
<comment type="catalytic activity">
    <reaction evidence="1">
        <text>ATP + protein L-histidine = ADP + protein N-phospho-L-histidine.</text>
        <dbReference type="EC" id="2.7.13.3"/>
    </reaction>
</comment>
<dbReference type="Gene3D" id="1.10.287.130">
    <property type="match status" value="1"/>
</dbReference>
<dbReference type="InterPro" id="IPR035965">
    <property type="entry name" value="PAS-like_dom_sf"/>
</dbReference>
<dbReference type="Pfam" id="PF00512">
    <property type="entry name" value="HisKA"/>
    <property type="match status" value="1"/>
</dbReference>
<evidence type="ECO:0000313" key="23">
    <source>
        <dbReference type="Proteomes" id="UP000317155"/>
    </source>
</evidence>
<dbReference type="AlphaFoldDB" id="A0A550JJ81"/>
<dbReference type="GO" id="GO:0000155">
    <property type="term" value="F:phosphorelay sensor kinase activity"/>
    <property type="evidence" value="ECO:0007669"/>
    <property type="project" value="InterPro"/>
</dbReference>
<comment type="caution">
    <text evidence="22">The sequence shown here is derived from an EMBL/GenBank/DDBJ whole genome shotgun (WGS) entry which is preliminary data.</text>
</comment>
<evidence type="ECO:0000256" key="11">
    <source>
        <dbReference type="ARBA" id="ARBA00023136"/>
    </source>
</evidence>
<keyword evidence="9" id="KW-0067">ATP-binding</keyword>
<keyword evidence="23" id="KW-1185">Reference proteome</keyword>
<dbReference type="SMART" id="SM00086">
    <property type="entry name" value="PAC"/>
    <property type="match status" value="2"/>
</dbReference>
<evidence type="ECO:0000256" key="4">
    <source>
        <dbReference type="ARBA" id="ARBA00022553"/>
    </source>
</evidence>
<accession>A0A550JJ81</accession>
<dbReference type="Gene3D" id="3.30.565.10">
    <property type="entry name" value="Histidine kinase-like ATPase, C-terminal domain"/>
    <property type="match status" value="1"/>
</dbReference>
<dbReference type="FunFam" id="1.10.287.130:FF:000004">
    <property type="entry name" value="Ethylene receptor 1"/>
    <property type="match status" value="1"/>
</dbReference>
<dbReference type="InterPro" id="IPR008207">
    <property type="entry name" value="Sig_transdc_His_kin_Hpt_dom"/>
</dbReference>
<dbReference type="PANTHER" id="PTHR45339:SF5">
    <property type="entry name" value="HISTIDINE KINASE"/>
    <property type="match status" value="1"/>
</dbReference>
<dbReference type="Proteomes" id="UP000317155">
    <property type="component" value="Unassembled WGS sequence"/>
</dbReference>
<keyword evidence="16" id="KW-0732">Signal</keyword>
<dbReference type="GO" id="GO:0005886">
    <property type="term" value="C:plasma membrane"/>
    <property type="evidence" value="ECO:0007669"/>
    <property type="project" value="UniProtKB-SubCell"/>
</dbReference>
<dbReference type="InterPro" id="IPR003661">
    <property type="entry name" value="HisK_dim/P_dom"/>
</dbReference>
<dbReference type="InterPro" id="IPR036097">
    <property type="entry name" value="HisK_dim/P_sf"/>
</dbReference>
<dbReference type="SMART" id="SM00073">
    <property type="entry name" value="HPT"/>
    <property type="match status" value="1"/>
</dbReference>
<dbReference type="InterPro" id="IPR000014">
    <property type="entry name" value="PAS"/>
</dbReference>
<evidence type="ECO:0000259" key="19">
    <source>
        <dbReference type="PROSITE" id="PS50112"/>
    </source>
</evidence>
<feature type="chain" id="PRO_5021930455" description="histidine kinase" evidence="16">
    <location>
        <begin position="25"/>
        <end position="1137"/>
    </location>
</feature>
<feature type="domain" description="PAS" evidence="19">
    <location>
        <begin position="380"/>
        <end position="433"/>
    </location>
</feature>
<dbReference type="InterPro" id="IPR011006">
    <property type="entry name" value="CheY-like_superfamily"/>
</dbReference>
<dbReference type="EMBL" id="VJVV01000002">
    <property type="protein sequence ID" value="TRO83271.1"/>
    <property type="molecule type" value="Genomic_DNA"/>
</dbReference>
<protein>
    <recommendedName>
        <fullName evidence="3">histidine kinase</fullName>
        <ecNumber evidence="3">2.7.13.3</ecNumber>
    </recommendedName>
</protein>
<dbReference type="InterPro" id="IPR036890">
    <property type="entry name" value="HATPase_C_sf"/>
</dbReference>
<dbReference type="PROSITE" id="PS50894">
    <property type="entry name" value="HPT"/>
    <property type="match status" value="1"/>
</dbReference>
<dbReference type="InterPro" id="IPR036641">
    <property type="entry name" value="HPT_dom_sf"/>
</dbReference>
<sequence>MSRTFLSCLGALLLLIFAAAPLPATEAEREVETLSLAITAYREKPYVEEQWAPLVDYLNRNLRGFRVHLVALPLEEMVEAIDRHKVDFVLTPPTHYIQLSHSHAISSPLVTLINTEDGKPIRAFGGAIVTLTKNRDIHSLRDLVGRRVATPSSKSLGAFMMQNFECLRQGIDLNRDAKILETGMPHDRAIEALLRGEADAAMMRTGVVEMLIREGQIRPGELRIINDQNLPHFPLALSTRLYPEWPLLAMPHVGEQAANAMTAALLQLPLKGDVAQAIGIHGFSIPLNYTPIRELLETLREPPFDVPPQFTAGDVWQKYRLPATVAIFMSALVLQLTLLVMHKNRRLQVEKARAEAGDALLRKLSAQVPGMIFQSRLYPDGRFTLPYASERIQEIYALSPEPLRESAEPIFSVIHPEDLDEVKKSIQRSAATLEVWRNEHRVLWPDGTIGWREGVASPEKLPDDSTLWHGFITDICGRKAMEAALRASEEQFKSLFNDPMVSLILHDPETGAIVDANPAAIAMYGLNHLEELQSFDFWLDPPYSFADALVWLRKVRDEGEQSFEWLNRRVNGELFWELVQLSPIKIGGQDRVLATSIDITDRKRAEEALRTLNRKLADQTRRAEEANAAKSQFLANMSHEIRTPMNGVVGMAELLLATPQTEEQRHYTETIRASGDALLALLNDILDLARVEAGKLSLRSEDFDFRQLIFEVSAAISARAQRKGLKFSVQGTAEIPERLRGDRDRLRQVLTNLLDNAVKFTDQGEISLGVTPDATTAGGILLRFSVRDTGIGIPSEQLPRLFDKFMQIDGSNVRRHPGSGLGLAICRELVELMQGSIGVVSSPGKGSEFWFTARLAEPAQSAAELAEGERPTADSFTPWQGQAKILLAEDNPTNQRVALGLLRNLGLAADAVDNGRAALAALERQDYDLVLMDIQMPGMDGLAATRAIREPQSKVRNPVVPIIAMTAHAMSGDRERCLAAGMNDYLTKPVSGQTLAQVLRRWLPPKPETETAQTSRENAAPPTEIFNPADLLDRLMDDRELACSVLHWFLDDVPKCLDHLREALLREDVETLGRRAHSLNGLAANAGAPRLRDRAEQLETAANEQELDKIAALLPQAEAAAEEAYAVIRAFLAETDG</sequence>
<dbReference type="PRINTS" id="PR00344">
    <property type="entry name" value="BCTRLSENSOR"/>
</dbReference>
<dbReference type="CDD" id="cd17546">
    <property type="entry name" value="REC_hyHK_CKI1_RcsC-like"/>
    <property type="match status" value="1"/>
</dbReference>